<dbReference type="EMBL" id="FRCZ01000005">
    <property type="protein sequence ID" value="SHN23971.1"/>
    <property type="molecule type" value="Genomic_DNA"/>
</dbReference>
<evidence type="ECO:0000313" key="2">
    <source>
        <dbReference type="EMBL" id="SHN23971.1"/>
    </source>
</evidence>
<dbReference type="RefSeq" id="WP_073202400.1">
    <property type="nucleotide sequence ID" value="NZ_FRCZ01000005.1"/>
</dbReference>
<sequence>MIKTESAYREAVQKLKQDKVFIDSEKNRFIEMGLEKEHIELAIQPYVSFHEQLKEEVDYYEQIKRGEFDTVINLRTIGNTLIAYRIYIGMSQNELAEKLGVSPSQVSRDERNEYYGATIERIQQVMEAMNMTSVTKVNPTDIISA</sequence>
<feature type="domain" description="HTH cro/C1-type" evidence="1">
    <location>
        <begin position="81"/>
        <end position="137"/>
    </location>
</feature>
<dbReference type="InterPro" id="IPR001387">
    <property type="entry name" value="Cro/C1-type_HTH"/>
</dbReference>
<gene>
    <name evidence="2" type="ORF">SAMN05216179_2727</name>
</gene>
<evidence type="ECO:0000313" key="3">
    <source>
        <dbReference type="Proteomes" id="UP000184184"/>
    </source>
</evidence>
<dbReference type="Gene3D" id="1.10.260.40">
    <property type="entry name" value="lambda repressor-like DNA-binding domains"/>
    <property type="match status" value="1"/>
</dbReference>
<organism evidence="2 3">
    <name type="scientific">Gracilibacillus kekensis</name>
    <dbReference type="NCBI Taxonomy" id="1027249"/>
    <lineage>
        <taxon>Bacteria</taxon>
        <taxon>Bacillati</taxon>
        <taxon>Bacillota</taxon>
        <taxon>Bacilli</taxon>
        <taxon>Bacillales</taxon>
        <taxon>Bacillaceae</taxon>
        <taxon>Gracilibacillus</taxon>
    </lineage>
</organism>
<name>A0A1M7Q1M9_9BACI</name>
<dbReference type="Proteomes" id="UP000184184">
    <property type="component" value="Unassembled WGS sequence"/>
</dbReference>
<protein>
    <submittedName>
        <fullName evidence="2">Helix-turn-helix</fullName>
    </submittedName>
</protein>
<dbReference type="AlphaFoldDB" id="A0A1M7Q1M9"/>
<dbReference type="PROSITE" id="PS50943">
    <property type="entry name" value="HTH_CROC1"/>
    <property type="match status" value="1"/>
</dbReference>
<keyword evidence="3" id="KW-1185">Reference proteome</keyword>
<dbReference type="InterPro" id="IPR010982">
    <property type="entry name" value="Lambda_DNA-bd_dom_sf"/>
</dbReference>
<accession>A0A1M7Q1M9</accession>
<dbReference type="OrthoDB" id="278386at2"/>
<evidence type="ECO:0000259" key="1">
    <source>
        <dbReference type="PROSITE" id="PS50943"/>
    </source>
</evidence>
<dbReference type="SMART" id="SM00530">
    <property type="entry name" value="HTH_XRE"/>
    <property type="match status" value="1"/>
</dbReference>
<reference evidence="2 3" key="1">
    <citation type="submission" date="2016-11" db="EMBL/GenBank/DDBJ databases">
        <authorList>
            <person name="Jaros S."/>
            <person name="Januszkiewicz K."/>
            <person name="Wedrychowicz H."/>
        </authorList>
    </citation>
    <scope>NUCLEOTIDE SEQUENCE [LARGE SCALE GENOMIC DNA]</scope>
    <source>
        <strain evidence="2 3">CGMCC 1.10681</strain>
    </source>
</reference>
<dbReference type="STRING" id="1027249.SAMN05216179_2727"/>
<dbReference type="GO" id="GO:0003677">
    <property type="term" value="F:DNA binding"/>
    <property type="evidence" value="ECO:0007669"/>
    <property type="project" value="InterPro"/>
</dbReference>
<dbReference type="Pfam" id="PF01381">
    <property type="entry name" value="HTH_3"/>
    <property type="match status" value="1"/>
</dbReference>
<dbReference type="SUPFAM" id="SSF47413">
    <property type="entry name" value="lambda repressor-like DNA-binding domains"/>
    <property type="match status" value="1"/>
</dbReference>
<proteinExistence type="predicted"/>
<dbReference type="CDD" id="cd00093">
    <property type="entry name" value="HTH_XRE"/>
    <property type="match status" value="1"/>
</dbReference>